<reference evidence="2" key="1">
    <citation type="journal article" date="2019" name="Int. J. Syst. Evol. Microbiol.">
        <title>The Global Catalogue of Microorganisms (GCM) 10K type strain sequencing project: providing services to taxonomists for standard genome sequencing and annotation.</title>
        <authorList>
            <consortium name="The Broad Institute Genomics Platform"/>
            <consortium name="The Broad Institute Genome Sequencing Center for Infectious Disease"/>
            <person name="Wu L."/>
            <person name="Ma J."/>
        </authorList>
    </citation>
    <scope>NUCLEOTIDE SEQUENCE [LARGE SCALE GENOMIC DNA]</scope>
    <source>
        <strain evidence="2">CCUG 36956</strain>
    </source>
</reference>
<protein>
    <submittedName>
        <fullName evidence="1">Uncharacterized protein</fullName>
    </submittedName>
</protein>
<comment type="caution">
    <text evidence="1">The sequence shown here is derived from an EMBL/GenBank/DDBJ whole genome shotgun (WGS) entry which is preliminary data.</text>
</comment>
<keyword evidence="2" id="KW-1185">Reference proteome</keyword>
<accession>A0ABW2J186</accession>
<name>A0ABW2J186_9BURK</name>
<evidence type="ECO:0000313" key="2">
    <source>
        <dbReference type="Proteomes" id="UP001596379"/>
    </source>
</evidence>
<dbReference type="RefSeq" id="WP_382232357.1">
    <property type="nucleotide sequence ID" value="NZ_JBHTCC010000001.1"/>
</dbReference>
<dbReference type="EMBL" id="JBHTCC010000001">
    <property type="protein sequence ID" value="MFC7297184.1"/>
    <property type="molecule type" value="Genomic_DNA"/>
</dbReference>
<evidence type="ECO:0000313" key="1">
    <source>
        <dbReference type="EMBL" id="MFC7297184.1"/>
    </source>
</evidence>
<sequence length="64" mass="6861">MTAASGAVPADGGCAQANRDRLKTSTLAQLIIGDKIRVENKEAAPVVGHDVEECFSENFIYKRP</sequence>
<dbReference type="Proteomes" id="UP001596379">
    <property type="component" value="Unassembled WGS sequence"/>
</dbReference>
<proteinExistence type="predicted"/>
<gene>
    <name evidence="1" type="ORF">ACFQO0_01900</name>
</gene>
<organism evidence="1 2">
    <name type="scientific">Herminiimonas aquatilis</name>
    <dbReference type="NCBI Taxonomy" id="345342"/>
    <lineage>
        <taxon>Bacteria</taxon>
        <taxon>Pseudomonadati</taxon>
        <taxon>Pseudomonadota</taxon>
        <taxon>Betaproteobacteria</taxon>
        <taxon>Burkholderiales</taxon>
        <taxon>Oxalobacteraceae</taxon>
        <taxon>Herminiimonas</taxon>
    </lineage>
</organism>